<accession>A0A4Y9XSE3</accession>
<proteinExistence type="predicted"/>
<sequence>MLKHEADEASPHVEEVHQVARFATHRPSPHLDDDGPQRRRAAASATAASAAGARVAAFGVGIQPRAVRDLALSIAVPDRQECACCDLAVAAAYMKSHGDKAITGRDKAICAVAGGRDKSDAGDLKMEAVRADCEIMRITLRAIQQSWGRSKGRLEAAHATGFRGTHVGPEHVPYPGVLPRDGTGFQDVWAAHARICARAPHRLDGVFLCASVLTLRQHTCVLHGSRRLGAY</sequence>
<organism evidence="2 3">
    <name type="scientific">Dentipellis fragilis</name>
    <dbReference type="NCBI Taxonomy" id="205917"/>
    <lineage>
        <taxon>Eukaryota</taxon>
        <taxon>Fungi</taxon>
        <taxon>Dikarya</taxon>
        <taxon>Basidiomycota</taxon>
        <taxon>Agaricomycotina</taxon>
        <taxon>Agaricomycetes</taxon>
        <taxon>Russulales</taxon>
        <taxon>Hericiaceae</taxon>
        <taxon>Dentipellis</taxon>
    </lineage>
</organism>
<dbReference type="Proteomes" id="UP000298327">
    <property type="component" value="Unassembled WGS sequence"/>
</dbReference>
<evidence type="ECO:0000256" key="1">
    <source>
        <dbReference type="SAM" id="MobiDB-lite"/>
    </source>
</evidence>
<protein>
    <submittedName>
        <fullName evidence="2">Uncharacterized protein</fullName>
    </submittedName>
</protein>
<dbReference type="AlphaFoldDB" id="A0A4Y9XSE3"/>
<evidence type="ECO:0000313" key="3">
    <source>
        <dbReference type="Proteomes" id="UP000298327"/>
    </source>
</evidence>
<evidence type="ECO:0000313" key="2">
    <source>
        <dbReference type="EMBL" id="TFY52672.1"/>
    </source>
</evidence>
<keyword evidence="3" id="KW-1185">Reference proteome</keyword>
<comment type="caution">
    <text evidence="2">The sequence shown here is derived from an EMBL/GenBank/DDBJ whole genome shotgun (WGS) entry which is preliminary data.</text>
</comment>
<dbReference type="EMBL" id="SEOQ01001267">
    <property type="protein sequence ID" value="TFY52672.1"/>
    <property type="molecule type" value="Genomic_DNA"/>
</dbReference>
<feature type="region of interest" description="Disordered" evidence="1">
    <location>
        <begin position="22"/>
        <end position="45"/>
    </location>
</feature>
<reference evidence="2 3" key="1">
    <citation type="submission" date="2019-02" db="EMBL/GenBank/DDBJ databases">
        <title>Genome sequencing of the rare red list fungi Dentipellis fragilis.</title>
        <authorList>
            <person name="Buettner E."/>
            <person name="Kellner H."/>
        </authorList>
    </citation>
    <scope>NUCLEOTIDE SEQUENCE [LARGE SCALE GENOMIC DNA]</scope>
    <source>
        <strain evidence="2 3">DSM 105465</strain>
    </source>
</reference>
<gene>
    <name evidence="2" type="ORF">EVG20_g10449</name>
</gene>
<name>A0A4Y9XSE3_9AGAM</name>